<dbReference type="EMBL" id="BAABUK010000012">
    <property type="protein sequence ID" value="GAA5812086.1"/>
    <property type="molecule type" value="Genomic_DNA"/>
</dbReference>
<proteinExistence type="predicted"/>
<dbReference type="Proteomes" id="UP001473302">
    <property type="component" value="Unassembled WGS sequence"/>
</dbReference>
<protein>
    <submittedName>
        <fullName evidence="2">Uncharacterized protein</fullName>
    </submittedName>
</protein>
<evidence type="ECO:0000256" key="1">
    <source>
        <dbReference type="SAM" id="MobiDB-lite"/>
    </source>
</evidence>
<evidence type="ECO:0000313" key="2">
    <source>
        <dbReference type="EMBL" id="GAA5812086.1"/>
    </source>
</evidence>
<sequence length="284" mass="32783">MDEIIQRDLGEKNQRYTISIPLQTFLNEGDDNGRLEEAKDKIKSFSIFLRKVMFKAKIFINYYILKYPENLVNDFFQQNLWYSLCRVVCKQLSVQEFQAKYTHIQHLEDLWTELNDYQNVDLNVEKEGLTNYGQVLSSAEFLDVKISVIKRLVYEHVINQVLSSNPVVAVAENILTSLSQEVKDAVQVFIGPLIVELKNRLPSFDITKATQNTNPFGILPVLRHILSKYEALITENSIRKTHDGQSGSSQHTSKDLQNLPTNKGKMFLNGMYTDGYTCRVLFCR</sequence>
<comment type="caution">
    <text evidence="2">The sequence shown here is derived from an EMBL/GenBank/DDBJ whole genome shotgun (WGS) entry which is preliminary data.</text>
</comment>
<organism evidence="2 3">
    <name type="scientific">Mucor flavus</name>
    <dbReference type="NCBI Taxonomy" id="439312"/>
    <lineage>
        <taxon>Eukaryota</taxon>
        <taxon>Fungi</taxon>
        <taxon>Fungi incertae sedis</taxon>
        <taxon>Mucoromycota</taxon>
        <taxon>Mucoromycotina</taxon>
        <taxon>Mucoromycetes</taxon>
        <taxon>Mucorales</taxon>
        <taxon>Mucorineae</taxon>
        <taxon>Mucoraceae</taxon>
        <taxon>Mucor</taxon>
    </lineage>
</organism>
<feature type="compositionally biased region" description="Polar residues" evidence="1">
    <location>
        <begin position="244"/>
        <end position="260"/>
    </location>
</feature>
<accession>A0ABP9YYZ9</accession>
<name>A0ABP9YYZ9_9FUNG</name>
<gene>
    <name evidence="2" type="ORF">MFLAVUS_005536</name>
</gene>
<feature type="region of interest" description="Disordered" evidence="1">
    <location>
        <begin position="240"/>
        <end position="260"/>
    </location>
</feature>
<keyword evidence="3" id="KW-1185">Reference proteome</keyword>
<reference evidence="2 3" key="1">
    <citation type="submission" date="2024-04" db="EMBL/GenBank/DDBJ databases">
        <title>genome sequences of Mucor flavus KT1a and Helicostylum pulchrum KT1b strains isolated from the surface of a dry-aged beef.</title>
        <authorList>
            <person name="Toyotome T."/>
            <person name="Hosono M."/>
            <person name="Torimaru M."/>
            <person name="Fukuda K."/>
            <person name="Mikami N."/>
        </authorList>
    </citation>
    <scope>NUCLEOTIDE SEQUENCE [LARGE SCALE GENOMIC DNA]</scope>
    <source>
        <strain evidence="2 3">KT1a</strain>
    </source>
</reference>
<evidence type="ECO:0000313" key="3">
    <source>
        <dbReference type="Proteomes" id="UP001473302"/>
    </source>
</evidence>